<reference evidence="1 2" key="1">
    <citation type="submission" date="2019-12" db="EMBL/GenBank/DDBJ databases">
        <title>Novel species isolated from a subtropical stream in China.</title>
        <authorList>
            <person name="Lu H."/>
        </authorList>
    </citation>
    <scope>NUCLEOTIDE SEQUENCE [LARGE SCALE GENOMIC DNA]</scope>
    <source>
        <strain evidence="1 2">CY42W</strain>
    </source>
</reference>
<dbReference type="Pfam" id="PF02635">
    <property type="entry name" value="DsrE"/>
    <property type="match status" value="1"/>
</dbReference>
<name>A0ABW9VUS3_9BURK</name>
<organism evidence="1 2">
    <name type="scientific">Duganella levis</name>
    <dbReference type="NCBI Taxonomy" id="2692169"/>
    <lineage>
        <taxon>Bacteria</taxon>
        <taxon>Pseudomonadati</taxon>
        <taxon>Pseudomonadota</taxon>
        <taxon>Betaproteobacteria</taxon>
        <taxon>Burkholderiales</taxon>
        <taxon>Oxalobacteraceae</taxon>
        <taxon>Telluria group</taxon>
        <taxon>Duganella</taxon>
    </lineage>
</organism>
<dbReference type="InterPro" id="IPR027396">
    <property type="entry name" value="DsrEFH-like"/>
</dbReference>
<keyword evidence="2" id="KW-1185">Reference proteome</keyword>
<dbReference type="Proteomes" id="UP000642144">
    <property type="component" value="Unassembled WGS sequence"/>
</dbReference>
<comment type="caution">
    <text evidence="1">The sequence shown here is derived from an EMBL/GenBank/DDBJ whole genome shotgun (WGS) entry which is preliminary data.</text>
</comment>
<dbReference type="InterPro" id="IPR003787">
    <property type="entry name" value="Sulphur_relay_DsrE/F-like"/>
</dbReference>
<gene>
    <name evidence="1" type="ORF">GTP69_03115</name>
</gene>
<accession>A0ABW9VUS3</accession>
<proteinExistence type="predicted"/>
<evidence type="ECO:0000313" key="2">
    <source>
        <dbReference type="Proteomes" id="UP000642144"/>
    </source>
</evidence>
<dbReference type="PANTHER" id="PTHR34655:SF2">
    <property type="entry name" value="PEROXIREDOXIN FAMILY PROTEIN"/>
    <property type="match status" value="1"/>
</dbReference>
<protein>
    <recommendedName>
        <fullName evidence="3">Peroxiredoxin</fullName>
    </recommendedName>
</protein>
<dbReference type="EMBL" id="WWCT01000002">
    <property type="protein sequence ID" value="MYN25390.1"/>
    <property type="molecule type" value="Genomic_DNA"/>
</dbReference>
<evidence type="ECO:0000313" key="1">
    <source>
        <dbReference type="EMBL" id="MYN25390.1"/>
    </source>
</evidence>
<sequence length="120" mass="12248">MASEHAGKLVILLERAVTPEAVQSALRYASTAAAMDLAVEVHAVGAAVKLLRRGAEADYGAWQATLAQALELGVLLFACPQALAAQDMVADDLIDGVAGIRGAASLLAAGMAPGGRFMVF</sequence>
<dbReference type="PANTHER" id="PTHR34655">
    <property type="entry name" value="CONSERVED WITHIN P. AEROPHILUM"/>
    <property type="match status" value="1"/>
</dbReference>
<evidence type="ECO:0008006" key="3">
    <source>
        <dbReference type="Google" id="ProtNLM"/>
    </source>
</evidence>
<dbReference type="SUPFAM" id="SSF75169">
    <property type="entry name" value="DsrEFH-like"/>
    <property type="match status" value="1"/>
</dbReference>
<dbReference type="Gene3D" id="3.40.1260.10">
    <property type="entry name" value="DsrEFH-like"/>
    <property type="match status" value="1"/>
</dbReference>
<dbReference type="RefSeq" id="WP_161053520.1">
    <property type="nucleotide sequence ID" value="NZ_WWCT01000002.1"/>
</dbReference>